<dbReference type="PIRSF" id="PIRSF012608">
    <property type="entry name" value="UCP012608"/>
    <property type="match status" value="1"/>
</dbReference>
<dbReference type="InterPro" id="IPR011200">
    <property type="entry name" value="UCP012608"/>
</dbReference>
<name>A0ABW4MKN0_9BACI</name>
<gene>
    <name evidence="1" type="ORF">ACFSFW_07755</name>
</gene>
<comment type="caution">
    <text evidence="1">The sequence shown here is derived from an EMBL/GenBank/DDBJ whole genome shotgun (WGS) entry which is preliminary data.</text>
</comment>
<reference evidence="2" key="1">
    <citation type="journal article" date="2019" name="Int. J. Syst. Evol. Microbiol.">
        <title>The Global Catalogue of Microorganisms (GCM) 10K type strain sequencing project: providing services to taxonomists for standard genome sequencing and annotation.</title>
        <authorList>
            <consortium name="The Broad Institute Genomics Platform"/>
            <consortium name="The Broad Institute Genome Sequencing Center for Infectious Disease"/>
            <person name="Wu L."/>
            <person name="Ma J."/>
        </authorList>
    </citation>
    <scope>NUCLEOTIDE SEQUENCE [LARGE SCALE GENOMIC DNA]</scope>
    <source>
        <strain evidence="2">CCUG 15531</strain>
    </source>
</reference>
<dbReference type="Pfam" id="PF10094">
    <property type="entry name" value="DUF2332"/>
    <property type="match status" value="1"/>
</dbReference>
<protein>
    <submittedName>
        <fullName evidence="1">DUF2332 domain-containing protein</fullName>
    </submittedName>
</protein>
<dbReference type="Proteomes" id="UP001597227">
    <property type="component" value="Unassembled WGS sequence"/>
</dbReference>
<proteinExistence type="predicted"/>
<keyword evidence="2" id="KW-1185">Reference proteome</keyword>
<evidence type="ECO:0000313" key="1">
    <source>
        <dbReference type="EMBL" id="MFD1778559.1"/>
    </source>
</evidence>
<accession>A0ABW4MKN0</accession>
<organism evidence="1 2">
    <name type="scientific">Fredinandcohnia salidurans</name>
    <dbReference type="NCBI Taxonomy" id="2595041"/>
    <lineage>
        <taxon>Bacteria</taxon>
        <taxon>Bacillati</taxon>
        <taxon>Bacillota</taxon>
        <taxon>Bacilli</taxon>
        <taxon>Bacillales</taxon>
        <taxon>Bacillaceae</taxon>
        <taxon>Fredinandcohnia</taxon>
    </lineage>
</organism>
<evidence type="ECO:0000313" key="2">
    <source>
        <dbReference type="Proteomes" id="UP001597227"/>
    </source>
</evidence>
<sequence>MNNTQSIKFRNFANTECKGSSGLYEFLSLQIADDDELLELASHARSGQPSSNLLFGAVHYLLLKGKNHRLRDFYPSMTKNPRKVDESFLPFKEFCSQYSNEIIPLLQEKLVQTNEVRRCSYLFPAFQSIYHIVKKPLALIEIGSSAGLQLLWDQYSYSYGTGEFFGNRESTLHITAEIKGDIAPNLQDFIPPVAVRIGIDLHPIDLRDDENVLWLKALIWPEHHERRELFEKAAEIVKANEIRLIKGNGVEMLEQLSKEASNEYAICVFHTHVANQMPSEVRNRLLDKVQQIGSEREIFHLYNNIQDRDLHLDYSLDGKEYKHVVGQTEGHGKWFTWEL</sequence>
<dbReference type="RefSeq" id="WP_304216495.1">
    <property type="nucleotide sequence ID" value="NZ_JBHUEK010000010.1"/>
</dbReference>
<dbReference type="EMBL" id="JBHUEK010000010">
    <property type="protein sequence ID" value="MFD1778559.1"/>
    <property type="molecule type" value="Genomic_DNA"/>
</dbReference>